<accession>A0A7S2RDX7</accession>
<keyword evidence="4" id="KW-0507">mRNA processing</keyword>
<comment type="subcellular location">
    <subcellularLocation>
        <location evidence="12">Cytoplasm</location>
    </subcellularLocation>
    <subcellularLocation>
        <location evidence="1">Nucleus</location>
    </subcellularLocation>
</comment>
<feature type="domain" description="Xrn1 helical" evidence="15">
    <location>
        <begin position="284"/>
        <end position="395"/>
    </location>
</feature>
<evidence type="ECO:0000256" key="7">
    <source>
        <dbReference type="ARBA" id="ARBA00022839"/>
    </source>
</evidence>
<dbReference type="GO" id="GO:0006364">
    <property type="term" value="P:rRNA processing"/>
    <property type="evidence" value="ECO:0007669"/>
    <property type="project" value="UniProtKB-KW"/>
</dbReference>
<feature type="domain" description="5'-3' exoribonuclease 1 D1" evidence="17">
    <location>
        <begin position="725"/>
        <end position="851"/>
    </location>
</feature>
<evidence type="ECO:0000256" key="5">
    <source>
        <dbReference type="ARBA" id="ARBA00022722"/>
    </source>
</evidence>
<organism evidence="19">
    <name type="scientific">Mucochytrium quahogii</name>
    <dbReference type="NCBI Taxonomy" id="96639"/>
    <lineage>
        <taxon>Eukaryota</taxon>
        <taxon>Sar</taxon>
        <taxon>Stramenopiles</taxon>
        <taxon>Bigyra</taxon>
        <taxon>Labyrinthulomycetes</taxon>
        <taxon>Thraustochytrida</taxon>
        <taxon>Thraustochytriidae</taxon>
        <taxon>Mucochytrium</taxon>
    </lineage>
</organism>
<evidence type="ECO:0000259" key="18">
    <source>
        <dbReference type="Pfam" id="PF18334"/>
    </source>
</evidence>
<evidence type="ECO:0000256" key="4">
    <source>
        <dbReference type="ARBA" id="ARBA00022664"/>
    </source>
</evidence>
<evidence type="ECO:0000256" key="13">
    <source>
        <dbReference type="SAM" id="MobiDB-lite"/>
    </source>
</evidence>
<keyword evidence="7 12" id="KW-0269">Exonuclease</keyword>
<evidence type="ECO:0000313" key="19">
    <source>
        <dbReference type="EMBL" id="CAD9668319.1"/>
    </source>
</evidence>
<feature type="compositionally biased region" description="Polar residues" evidence="13">
    <location>
        <begin position="1261"/>
        <end position="1273"/>
    </location>
</feature>
<dbReference type="PANTHER" id="PTHR12341:SF7">
    <property type="entry name" value="5'-3' EXORIBONUCLEASE 1"/>
    <property type="match status" value="1"/>
</dbReference>
<evidence type="ECO:0000256" key="11">
    <source>
        <dbReference type="ARBA" id="ARBA00038299"/>
    </source>
</evidence>
<name>A0A7S2RDX7_9STRA</name>
<dbReference type="InterPro" id="IPR016494">
    <property type="entry name" value="5_3_exoribonuclease_1"/>
</dbReference>
<evidence type="ECO:0000256" key="8">
    <source>
        <dbReference type="ARBA" id="ARBA00023015"/>
    </source>
</evidence>
<evidence type="ECO:0000256" key="9">
    <source>
        <dbReference type="ARBA" id="ARBA00023163"/>
    </source>
</evidence>
<evidence type="ECO:0000256" key="3">
    <source>
        <dbReference type="ARBA" id="ARBA00022552"/>
    </source>
</evidence>
<feature type="compositionally biased region" description="Acidic residues" evidence="13">
    <location>
        <begin position="383"/>
        <end position="392"/>
    </location>
</feature>
<dbReference type="InterPro" id="IPR047008">
    <property type="entry name" value="XRN1_SH3_sf"/>
</dbReference>
<dbReference type="InterPro" id="IPR047007">
    <property type="entry name" value="XRN1_D1_sf"/>
</dbReference>
<gene>
    <name evidence="19" type="ORF">QSP1433_LOCUS2397</name>
</gene>
<feature type="region of interest" description="Disordered" evidence="13">
    <location>
        <begin position="1209"/>
        <end position="1408"/>
    </location>
</feature>
<evidence type="ECO:0000256" key="6">
    <source>
        <dbReference type="ARBA" id="ARBA00022801"/>
    </source>
</evidence>
<proteinExistence type="inferred from homology"/>
<dbReference type="Gene3D" id="1.25.40.1050">
    <property type="match status" value="1"/>
</dbReference>
<comment type="similarity">
    <text evidence="11 12">Belongs to the 5'-3' exonuclease family.</text>
</comment>
<feature type="region of interest" description="Disordered" evidence="13">
    <location>
        <begin position="377"/>
        <end position="396"/>
    </location>
</feature>
<dbReference type="GO" id="GO:0005737">
    <property type="term" value="C:cytoplasm"/>
    <property type="evidence" value="ECO:0007669"/>
    <property type="project" value="UniProtKB-SubCell"/>
</dbReference>
<dbReference type="EMBL" id="HBHK01004035">
    <property type="protein sequence ID" value="CAD9668319.1"/>
    <property type="molecule type" value="Transcribed_RNA"/>
</dbReference>
<dbReference type="PIRSF" id="PIRSF006743">
    <property type="entry name" value="Exonuclease_Xnr1"/>
    <property type="match status" value="1"/>
</dbReference>
<evidence type="ECO:0000259" key="14">
    <source>
        <dbReference type="Pfam" id="PF03159"/>
    </source>
</evidence>
<feature type="compositionally biased region" description="Acidic residues" evidence="13">
    <location>
        <begin position="1285"/>
        <end position="1298"/>
    </location>
</feature>
<feature type="compositionally biased region" description="Basic residues" evidence="13">
    <location>
        <begin position="1308"/>
        <end position="1320"/>
    </location>
</feature>
<dbReference type="GO" id="GO:0005634">
    <property type="term" value="C:nucleus"/>
    <property type="evidence" value="ECO:0007669"/>
    <property type="project" value="UniProtKB-SubCell"/>
</dbReference>
<dbReference type="InterPro" id="IPR041412">
    <property type="entry name" value="Xrn1_helical"/>
</dbReference>
<keyword evidence="12" id="KW-0694">RNA-binding</keyword>
<dbReference type="Pfam" id="PF17846">
    <property type="entry name" value="XRN_M"/>
    <property type="match status" value="2"/>
</dbReference>
<feature type="region of interest" description="Disordered" evidence="13">
    <location>
        <begin position="1456"/>
        <end position="1488"/>
    </location>
</feature>
<dbReference type="Gene3D" id="2.30.30.750">
    <property type="match status" value="1"/>
</dbReference>
<dbReference type="FunFam" id="3.40.50.12390:FF:000005">
    <property type="entry name" value="5'-3' exoribonuclease 2"/>
    <property type="match status" value="1"/>
</dbReference>
<keyword evidence="6 12" id="KW-0378">Hydrolase</keyword>
<feature type="domain" description="Exoribonuclease Xrn1 D2/D3" evidence="18">
    <location>
        <begin position="857"/>
        <end position="966"/>
    </location>
</feature>
<feature type="domain" description="Exoribonuclease Xrn1 D2/D3" evidence="18">
    <location>
        <begin position="1000"/>
        <end position="1105"/>
    </location>
</feature>
<dbReference type="InterPro" id="IPR040992">
    <property type="entry name" value="XRN1_D1"/>
</dbReference>
<keyword evidence="9" id="KW-0804">Transcription</keyword>
<dbReference type="GO" id="GO:0006397">
    <property type="term" value="P:mRNA processing"/>
    <property type="evidence" value="ECO:0007669"/>
    <property type="project" value="UniProtKB-KW"/>
</dbReference>
<dbReference type="EC" id="3.1.13.-" evidence="12"/>
<dbReference type="GO" id="GO:0006353">
    <property type="term" value="P:DNA-templated transcription termination"/>
    <property type="evidence" value="ECO:0007669"/>
    <property type="project" value="UniProtKB-KW"/>
</dbReference>
<evidence type="ECO:0000259" key="15">
    <source>
        <dbReference type="Pfam" id="PF17846"/>
    </source>
</evidence>
<sequence>MGVPKFYRWISERYPLINQKIGKDTEFLPKFDNMYLDMNGIIHNCTHPNDEDVTDKISMKDMVLGMFSYVDRMVHIVRPQKVLVLAVDGCAPRAKMNQQRSRRFASAKDRRDALAKALREGTVTEEEAREQFDSNCITPGTKFMEEVSRHFQYFVRLKIKEDPLWRKLTVVYSGHDVPGEGEHKIMDYIRHTRMQPGYDPNTRHCLCGLDADLIMLGLASHEPHFSLLREEVDFTGGRGGKKGGSQSTKEIKKQVEQDKWELLHLSALRQYLELDFRLDLSFGYDLERIIDDWVLLVMLVGNDFLPHLPSMSIAEGGLDDLMEKYKKLLPTMQGYITADGKVHFDRLEQMIRTIAAKEAEVFRKRIAEAKKLKKRERRRRGEIEDEDEEQEDALSAPFAEQARERGLVTASSSFREKYYAEKFGVDVNSNVPQDKMVIHSLVECYMQGIQWCYLYYYQGVQSWTWFFPFHYAPLASDLVNLTSLNLQLSKGQPFTPFMQLLGCLPADSAKFLPECYRELMILNTSPLKDFYPNEFKVDMNGKRNPWEGVNLLPFIDEARLYDAVKENCPDSKLTQAERDRNSFGYDIVYKFDSSNTQNVPSSYPEAGLKDIIVCQSSARRFLLPPMERFVPNLLKGTVADGRWPGDPQLIHGVTLLSSVPARLEEAGVSVFGRPSKSESLILNIRPGSLFSLAGVAGEIGEEDSLAGALIPSLEKAQKMHKERLTVWVDYPNLREAQVLAVADEEYVFDLVEQKRKQFEFVKSVQTEVDSSNFLANASTAEERALYGNKMVGTGGLKIGDVDVMIKVRPLQRMEVDLRSGTTRQVYSDVETWVPYQLVCFNNTAPDPRFIPRKAKSVEERMPLDAKVMCLQKAGYGMVGKVVGYEQNLVKAVFDASTRQMPAFGHIVAKSVVDKYTGSHQAAKLLKIDPVVLGKIAGSVLVKGRYDIGLNLKVGRGYMIAGYCRSRSSDASKAPWSTGESATVISGLDAIERRETKDISKSSGGWEYTQRALELILTYRKKFPQVFRALAQDTSSYEYTTSEIFGPGRSGEEVLENLCKWLEQIDTFRLPLVPISSKLMCRDAILSVQQASDEWQKTAEQHNDKQVIVTLSPEVLHKYADDDESDWIRSPTCEITPQLGDRVENFGSPVVPFGLGGTVVATHASTGCVEVLFDKGFIGGTSLYGACGTNRGKLLPYTQLLNLSKSAPIEASKGKPKTSFTPVVPNNEVKEKPKTETKKPRQKKATPAPKVQKPVAKAPLVESNTNHQPQTRNTMEVADQISGLDLNDDTGDGDGDDLADYWLELQKTTKPKKKREKKQKPKPAAQPTQEATQPKLLSPRDLLQPKVNPASNPAPKKANTRAKNKGKKEATPSAVPAAPPPAPVRLLKKPAPAVQEKAPAVKEKAPDPEDEIDALLSRASKAKGKAYKPTAFSKSAPVQQQPVYGLAPNMGPYGIQPQPILFGGAPGYPPQFQQPPVPPQSGDKVNKKE</sequence>
<dbReference type="Pfam" id="PF18129">
    <property type="entry name" value="SH3_12"/>
    <property type="match status" value="1"/>
</dbReference>
<dbReference type="GO" id="GO:0000956">
    <property type="term" value="P:nuclear-transcribed mRNA catabolic process"/>
    <property type="evidence" value="ECO:0007669"/>
    <property type="project" value="InterPro"/>
</dbReference>
<feature type="domain" description="Xrn1 N-terminal" evidence="14">
    <location>
        <begin position="1"/>
        <end position="231"/>
    </location>
</feature>
<reference evidence="19" key="1">
    <citation type="submission" date="2021-01" db="EMBL/GenBank/DDBJ databases">
        <authorList>
            <person name="Corre E."/>
            <person name="Pelletier E."/>
            <person name="Niang G."/>
            <person name="Scheremetjew M."/>
            <person name="Finn R."/>
            <person name="Kale V."/>
            <person name="Holt S."/>
            <person name="Cochrane G."/>
            <person name="Meng A."/>
            <person name="Brown T."/>
            <person name="Cohen L."/>
        </authorList>
    </citation>
    <scope>NUCLEOTIDE SEQUENCE</scope>
    <source>
        <strain evidence="19">NY070348D</strain>
    </source>
</reference>
<dbReference type="PANTHER" id="PTHR12341">
    <property type="entry name" value="5'-&gt;3' EXORIBONUCLEASE"/>
    <property type="match status" value="1"/>
</dbReference>
<keyword evidence="5 12" id="KW-0540">Nuclease</keyword>
<evidence type="ECO:0000256" key="1">
    <source>
        <dbReference type="ARBA" id="ARBA00004123"/>
    </source>
</evidence>
<keyword evidence="3" id="KW-0698">rRNA processing</keyword>
<feature type="domain" description="Xrn1 helical" evidence="15">
    <location>
        <begin position="413"/>
        <end position="598"/>
    </location>
</feature>
<dbReference type="InterPro" id="IPR041385">
    <property type="entry name" value="SH3_12"/>
</dbReference>
<keyword evidence="2" id="KW-0806">Transcription termination</keyword>
<feature type="compositionally biased region" description="Pro residues" evidence="13">
    <location>
        <begin position="1466"/>
        <end position="1478"/>
    </location>
</feature>
<evidence type="ECO:0000259" key="16">
    <source>
        <dbReference type="Pfam" id="PF18129"/>
    </source>
</evidence>
<protein>
    <recommendedName>
        <fullName evidence="12">5'-3' exoribonuclease 1</fullName>
        <ecNumber evidence="12">3.1.13.-</ecNumber>
    </recommendedName>
</protein>
<dbReference type="Pfam" id="PF18334">
    <property type="entry name" value="XRN1_D2_D3"/>
    <property type="match status" value="2"/>
</dbReference>
<evidence type="ECO:0000259" key="17">
    <source>
        <dbReference type="Pfam" id="PF18332"/>
    </source>
</evidence>
<keyword evidence="12" id="KW-0963">Cytoplasm</keyword>
<dbReference type="Gene3D" id="3.40.50.12390">
    <property type="match status" value="2"/>
</dbReference>
<dbReference type="InterPro" id="IPR041106">
    <property type="entry name" value="XRN1_D2_D3"/>
</dbReference>
<dbReference type="Gene3D" id="2.170.260.40">
    <property type="match status" value="1"/>
</dbReference>
<dbReference type="InterPro" id="IPR027073">
    <property type="entry name" value="5_3_exoribonuclease"/>
</dbReference>
<feature type="domain" description="5'-3' exoribonuclease 1 SH3-like" evidence="16">
    <location>
        <begin position="1136"/>
        <end position="1201"/>
    </location>
</feature>
<dbReference type="GO" id="GO:0004534">
    <property type="term" value="F:5'-3' RNA exonuclease activity"/>
    <property type="evidence" value="ECO:0007669"/>
    <property type="project" value="TreeGrafter"/>
</dbReference>
<evidence type="ECO:0000256" key="2">
    <source>
        <dbReference type="ARBA" id="ARBA00022472"/>
    </source>
</evidence>
<dbReference type="InterPro" id="IPR004859">
    <property type="entry name" value="Xrn1_N"/>
</dbReference>
<feature type="compositionally biased region" description="Low complexity" evidence="13">
    <location>
        <begin position="1321"/>
        <end position="1334"/>
    </location>
</feature>
<feature type="compositionally biased region" description="Basic and acidic residues" evidence="13">
    <location>
        <begin position="1227"/>
        <end position="1238"/>
    </location>
</feature>
<evidence type="ECO:0000256" key="10">
    <source>
        <dbReference type="ARBA" id="ARBA00023242"/>
    </source>
</evidence>
<keyword evidence="8" id="KW-0805">Transcription regulation</keyword>
<dbReference type="Pfam" id="PF03159">
    <property type="entry name" value="XRN_N"/>
    <property type="match status" value="1"/>
</dbReference>
<dbReference type="GO" id="GO:0003723">
    <property type="term" value="F:RNA binding"/>
    <property type="evidence" value="ECO:0007669"/>
    <property type="project" value="UniProtKB-KW"/>
</dbReference>
<evidence type="ECO:0000256" key="12">
    <source>
        <dbReference type="PIRNR" id="PIRNR006743"/>
    </source>
</evidence>
<dbReference type="Pfam" id="PF18332">
    <property type="entry name" value="XRN1_D1"/>
    <property type="match status" value="1"/>
</dbReference>
<keyword evidence="10" id="KW-0539">Nucleus</keyword>
<dbReference type="CDD" id="cd18673">
    <property type="entry name" value="PIN_XRN1-2-like"/>
    <property type="match status" value="1"/>
</dbReference>